<name>A0A1D6E5U0_MAIZE</name>
<organism evidence="1">
    <name type="scientific">Zea mays</name>
    <name type="common">Maize</name>
    <dbReference type="NCBI Taxonomy" id="4577"/>
    <lineage>
        <taxon>Eukaryota</taxon>
        <taxon>Viridiplantae</taxon>
        <taxon>Streptophyta</taxon>
        <taxon>Embryophyta</taxon>
        <taxon>Tracheophyta</taxon>
        <taxon>Spermatophyta</taxon>
        <taxon>Magnoliopsida</taxon>
        <taxon>Liliopsida</taxon>
        <taxon>Poales</taxon>
        <taxon>Poaceae</taxon>
        <taxon>PACMAD clade</taxon>
        <taxon>Panicoideae</taxon>
        <taxon>Andropogonodae</taxon>
        <taxon>Andropogoneae</taxon>
        <taxon>Tripsacinae</taxon>
        <taxon>Zea</taxon>
    </lineage>
</organism>
<dbReference type="EMBL" id="CM007648">
    <property type="protein sequence ID" value="ONM15831.1"/>
    <property type="molecule type" value="Genomic_DNA"/>
</dbReference>
<proteinExistence type="predicted"/>
<gene>
    <name evidence="1" type="ORF">ZEAMMB73_Zm00001d002977</name>
</gene>
<reference evidence="1" key="1">
    <citation type="submission" date="2015-12" db="EMBL/GenBank/DDBJ databases">
        <title>Update maize B73 reference genome by single molecule sequencing technologies.</title>
        <authorList>
            <consortium name="Maize Genome Sequencing Project"/>
            <person name="Ware D."/>
        </authorList>
    </citation>
    <scope>NUCLEOTIDE SEQUENCE [LARGE SCALE GENOMIC DNA]</scope>
    <source>
        <tissue evidence="1">Seedling</tissue>
    </source>
</reference>
<dbReference type="AlphaFoldDB" id="A0A1D6E5U0"/>
<dbReference type="InParanoid" id="A0A1D6E5U0"/>
<protein>
    <submittedName>
        <fullName evidence="1">Uncharacterized protein</fullName>
    </submittedName>
</protein>
<sequence>MASTKRLRLRTGGTYSVNRAAEKATAISSCSILDERTPPGSSSPFPFAPAMRANPIRSRRLGIGRMEAAVRWEGQTP</sequence>
<accession>A0A1D6E5U0</accession>
<evidence type="ECO:0000313" key="1">
    <source>
        <dbReference type="EMBL" id="ONM15831.1"/>
    </source>
</evidence>